<organism evidence="1 2">
    <name type="scientific">Bacillus xiapuensis</name>
    <dbReference type="NCBI Taxonomy" id="2014075"/>
    <lineage>
        <taxon>Bacteria</taxon>
        <taxon>Bacillati</taxon>
        <taxon>Bacillota</taxon>
        <taxon>Bacilli</taxon>
        <taxon>Bacillales</taxon>
        <taxon>Bacillaceae</taxon>
        <taxon>Bacillus</taxon>
    </lineage>
</organism>
<sequence length="111" mass="12879">ILTSLNRDVRIQGEREDKTDALFIDDAIETMLEIIESKKPGSYLFESGKKDHWQLCAEYLQLDGKQRKSELPGEMIRNRPIVRIPAKKVTPIKESLTKQVEHIQQLYSNIL</sequence>
<proteinExistence type="predicted"/>
<evidence type="ECO:0000313" key="1">
    <source>
        <dbReference type="EMBL" id="MED3564283.1"/>
    </source>
</evidence>
<accession>A0ABU6NDH1</accession>
<name>A0ABU6NDH1_9BACI</name>
<gene>
    <name evidence="1" type="ORF">P4447_17855</name>
</gene>
<evidence type="ECO:0000313" key="2">
    <source>
        <dbReference type="Proteomes" id="UP001330749"/>
    </source>
</evidence>
<keyword evidence="2" id="KW-1185">Reference proteome</keyword>
<dbReference type="RefSeq" id="WP_327969408.1">
    <property type="nucleotide sequence ID" value="NZ_JARMQG010000299.1"/>
</dbReference>
<dbReference type="Proteomes" id="UP001330749">
    <property type="component" value="Unassembled WGS sequence"/>
</dbReference>
<reference evidence="1 2" key="1">
    <citation type="submission" date="2023-03" db="EMBL/GenBank/DDBJ databases">
        <title>Bacillus Genome Sequencing.</title>
        <authorList>
            <person name="Dunlap C."/>
        </authorList>
    </citation>
    <scope>NUCLEOTIDE SEQUENCE [LARGE SCALE GENOMIC DNA]</scope>
    <source>
        <strain evidence="1 2">B-14544</strain>
    </source>
</reference>
<comment type="caution">
    <text evidence="1">The sequence shown here is derived from an EMBL/GenBank/DDBJ whole genome shotgun (WGS) entry which is preliminary data.</text>
</comment>
<feature type="non-terminal residue" evidence="1">
    <location>
        <position position="1"/>
    </location>
</feature>
<dbReference type="EMBL" id="JARMQG010000299">
    <property type="protein sequence ID" value="MED3564283.1"/>
    <property type="molecule type" value="Genomic_DNA"/>
</dbReference>
<protein>
    <submittedName>
        <fullName evidence="1">Uncharacterized protein</fullName>
    </submittedName>
</protein>